<dbReference type="SUPFAM" id="SSF51735">
    <property type="entry name" value="NAD(P)-binding Rossmann-fold domains"/>
    <property type="match status" value="1"/>
</dbReference>
<evidence type="ECO:0000313" key="4">
    <source>
        <dbReference type="Proteomes" id="UP000011550"/>
    </source>
</evidence>
<dbReference type="Proteomes" id="UP000011550">
    <property type="component" value="Unassembled WGS sequence"/>
</dbReference>
<keyword evidence="4" id="KW-1185">Reference proteome</keyword>
<protein>
    <submittedName>
        <fullName evidence="3">3-oxoacyl-ACP reductase</fullName>
    </submittedName>
</protein>
<sequence length="254" mass="26968">MRVGDRSRRFGENILAESTVSPMEPTVYDDLDGQVALVTGANRGIGREIAANLRDLGATVYAGSRSVTNETPDGTERVLLDVTQAGDIEDVVDGIFADQGKLDILVNNAGIGGDGEDIVAEPTDKIDRTLAVNLRGPMLLCKHAVPLLLQSDAGRVVNVSSGMGALEEGQSGGAPSYRISKTGLNGLTVYLDGQYGDDGLIANSVCPGWVRTDMGGEEADRSVEKGAETPTWLARFEAGSPSGRFWRDKEVIDW</sequence>
<evidence type="ECO:0000256" key="1">
    <source>
        <dbReference type="ARBA" id="ARBA00006484"/>
    </source>
</evidence>
<comment type="caution">
    <text evidence="3">The sequence shown here is derived from an EMBL/GenBank/DDBJ whole genome shotgun (WGS) entry which is preliminary data.</text>
</comment>
<dbReference type="EMBL" id="AOLN01000008">
    <property type="protein sequence ID" value="ELZ96110.1"/>
    <property type="molecule type" value="Genomic_DNA"/>
</dbReference>
<dbReference type="PRINTS" id="PR00081">
    <property type="entry name" value="GDHRDH"/>
</dbReference>
<dbReference type="PRINTS" id="PR00080">
    <property type="entry name" value="SDRFAMILY"/>
</dbReference>
<dbReference type="STRING" id="662479.C440_05480"/>
<reference evidence="3 4" key="1">
    <citation type="journal article" date="2014" name="PLoS Genet.">
        <title>Phylogenetically driven sequencing of extremely halophilic archaea reveals strategies for static and dynamic osmo-response.</title>
        <authorList>
            <person name="Becker E.A."/>
            <person name="Seitzer P.M."/>
            <person name="Tritt A."/>
            <person name="Larsen D."/>
            <person name="Krusor M."/>
            <person name="Yao A.I."/>
            <person name="Wu D."/>
            <person name="Madern D."/>
            <person name="Eisen J.A."/>
            <person name="Darling A.E."/>
            <person name="Facciotti M.T."/>
        </authorList>
    </citation>
    <scope>NUCLEOTIDE SEQUENCE [LARGE SCALE GENOMIC DNA]</scope>
    <source>
        <strain evidence="3 4">ATCC BAA-1512</strain>
    </source>
</reference>
<accession>M0IH62</accession>
<name>M0IH62_9EURY</name>
<dbReference type="InterPro" id="IPR002347">
    <property type="entry name" value="SDR_fam"/>
</dbReference>
<comment type="similarity">
    <text evidence="1 2">Belongs to the short-chain dehydrogenases/reductases (SDR) family.</text>
</comment>
<dbReference type="AlphaFoldDB" id="M0IH62"/>
<gene>
    <name evidence="3" type="ORF">C440_05480</name>
</gene>
<dbReference type="PANTHER" id="PTHR42760">
    <property type="entry name" value="SHORT-CHAIN DEHYDROGENASES/REDUCTASES FAMILY MEMBER"/>
    <property type="match status" value="1"/>
</dbReference>
<dbReference type="GO" id="GO:0016616">
    <property type="term" value="F:oxidoreductase activity, acting on the CH-OH group of donors, NAD or NADP as acceptor"/>
    <property type="evidence" value="ECO:0007669"/>
    <property type="project" value="TreeGrafter"/>
</dbReference>
<dbReference type="Pfam" id="PF00106">
    <property type="entry name" value="adh_short"/>
    <property type="match status" value="1"/>
</dbReference>
<dbReference type="Gene3D" id="3.40.50.720">
    <property type="entry name" value="NAD(P)-binding Rossmann-like Domain"/>
    <property type="match status" value="1"/>
</dbReference>
<organism evidence="3 4">
    <name type="scientific">Haloferax mucosum ATCC BAA-1512</name>
    <dbReference type="NCBI Taxonomy" id="662479"/>
    <lineage>
        <taxon>Archaea</taxon>
        <taxon>Methanobacteriati</taxon>
        <taxon>Methanobacteriota</taxon>
        <taxon>Stenosarchaea group</taxon>
        <taxon>Halobacteria</taxon>
        <taxon>Halobacteriales</taxon>
        <taxon>Haloferacaceae</taxon>
        <taxon>Haloferax</taxon>
    </lineage>
</organism>
<evidence type="ECO:0000256" key="2">
    <source>
        <dbReference type="RuleBase" id="RU000363"/>
    </source>
</evidence>
<dbReference type="InterPro" id="IPR036291">
    <property type="entry name" value="NAD(P)-bd_dom_sf"/>
</dbReference>
<proteinExistence type="inferred from homology"/>
<evidence type="ECO:0000313" key="3">
    <source>
        <dbReference type="EMBL" id="ELZ96110.1"/>
    </source>
</evidence>
<dbReference type="PATRIC" id="fig|662479.7.peg.1117"/>